<keyword evidence="3" id="KW-1185">Reference proteome</keyword>
<evidence type="ECO:0000313" key="3">
    <source>
        <dbReference type="Proteomes" id="UP001153678"/>
    </source>
</evidence>
<proteinExistence type="predicted"/>
<feature type="non-terminal residue" evidence="2">
    <location>
        <position position="133"/>
    </location>
</feature>
<feature type="compositionally biased region" description="Basic and acidic residues" evidence="1">
    <location>
        <begin position="21"/>
        <end position="32"/>
    </location>
</feature>
<dbReference type="OrthoDB" id="2487008at2759"/>
<accession>A0A9W4TDJ1</accession>
<feature type="compositionally biased region" description="Low complexity" evidence="1">
    <location>
        <begin position="7"/>
        <end position="20"/>
    </location>
</feature>
<dbReference type="AlphaFoldDB" id="A0A9W4TDJ1"/>
<gene>
    <name evidence="2" type="ORF">FWILDA_LOCUS19153</name>
</gene>
<comment type="caution">
    <text evidence="2">The sequence shown here is derived from an EMBL/GenBank/DDBJ whole genome shotgun (WGS) entry which is preliminary data.</text>
</comment>
<feature type="region of interest" description="Disordered" evidence="1">
    <location>
        <begin position="1"/>
        <end position="37"/>
    </location>
</feature>
<organism evidence="2 3">
    <name type="scientific">Funneliformis geosporum</name>
    <dbReference type="NCBI Taxonomy" id="1117311"/>
    <lineage>
        <taxon>Eukaryota</taxon>
        <taxon>Fungi</taxon>
        <taxon>Fungi incertae sedis</taxon>
        <taxon>Mucoromycota</taxon>
        <taxon>Glomeromycotina</taxon>
        <taxon>Glomeromycetes</taxon>
        <taxon>Glomerales</taxon>
        <taxon>Glomeraceae</taxon>
        <taxon>Funneliformis</taxon>
    </lineage>
</organism>
<dbReference type="Proteomes" id="UP001153678">
    <property type="component" value="Unassembled WGS sequence"/>
</dbReference>
<evidence type="ECO:0000256" key="1">
    <source>
        <dbReference type="SAM" id="MobiDB-lite"/>
    </source>
</evidence>
<reference evidence="2" key="1">
    <citation type="submission" date="2022-08" db="EMBL/GenBank/DDBJ databases">
        <authorList>
            <person name="Kallberg Y."/>
            <person name="Tangrot J."/>
            <person name="Rosling A."/>
        </authorList>
    </citation>
    <scope>NUCLEOTIDE SEQUENCE</scope>
    <source>
        <strain evidence="2">Wild A</strain>
    </source>
</reference>
<feature type="non-terminal residue" evidence="2">
    <location>
        <position position="1"/>
    </location>
</feature>
<dbReference type="EMBL" id="CAMKVN010021814">
    <property type="protein sequence ID" value="CAI2199597.1"/>
    <property type="molecule type" value="Genomic_DNA"/>
</dbReference>
<sequence length="133" mass="15515">TSKKISNDSSKNNSDSSKNSFEIESKNDDDSSIKSLIIPPQPKAKPIKYINSESLFDYKARVDLSWEEIKNSWEDYFGTSFKLDFSVTKKSIQAALRDIPILHTNETYPILELYEWEQKFKYWLTLFDSADIE</sequence>
<name>A0A9W4TDJ1_9GLOM</name>
<evidence type="ECO:0000313" key="2">
    <source>
        <dbReference type="EMBL" id="CAI2199597.1"/>
    </source>
</evidence>
<protein>
    <submittedName>
        <fullName evidence="2">19682_t:CDS:1</fullName>
    </submittedName>
</protein>